<dbReference type="Pfam" id="PF01636">
    <property type="entry name" value="APH"/>
    <property type="match status" value="1"/>
</dbReference>
<dbReference type="AlphaFoldDB" id="A0A9W6QN26"/>
<proteinExistence type="predicted"/>
<gene>
    <name evidence="2" type="ORF">Aglo03_23830</name>
</gene>
<feature type="domain" description="Aminoglycoside phosphotransferase" evidence="1">
    <location>
        <begin position="34"/>
        <end position="189"/>
    </location>
</feature>
<evidence type="ECO:0000259" key="1">
    <source>
        <dbReference type="Pfam" id="PF01636"/>
    </source>
</evidence>
<keyword evidence="3" id="KW-1185">Reference proteome</keyword>
<evidence type="ECO:0000313" key="2">
    <source>
        <dbReference type="EMBL" id="GLW91567.1"/>
    </source>
</evidence>
<dbReference type="Proteomes" id="UP001165042">
    <property type="component" value="Unassembled WGS sequence"/>
</dbReference>
<dbReference type="SUPFAM" id="SSF56112">
    <property type="entry name" value="Protein kinase-like (PK-like)"/>
    <property type="match status" value="1"/>
</dbReference>
<evidence type="ECO:0000313" key="3">
    <source>
        <dbReference type="Proteomes" id="UP001165042"/>
    </source>
</evidence>
<organism evidence="2 3">
    <name type="scientific">Actinokineospora globicatena</name>
    <dbReference type="NCBI Taxonomy" id="103729"/>
    <lineage>
        <taxon>Bacteria</taxon>
        <taxon>Bacillati</taxon>
        <taxon>Actinomycetota</taxon>
        <taxon>Actinomycetes</taxon>
        <taxon>Pseudonocardiales</taxon>
        <taxon>Pseudonocardiaceae</taxon>
        <taxon>Actinokineospora</taxon>
    </lineage>
</organism>
<sequence>MRRRYGDSVQPWLDDLPNLLDRVATTWDLTLGEVFADGNSGVTMRVTRGGSPLVLKVSPDAEVLAAQVRVLRLYRPSAPEIIADTEGAVLMEHIDGVARWPDLDQFAALLRDLHSVPNPADHARADLLDDIPGFFARFPPNGPVTAEHLHRSRELTEELVATRPAPVLLHGDLHRDNLLDAGPRGVVAIDPQGLLGEAEFDAVDYVLAQSDVRVRLADLVSVTSLSSRRLARWCLAMAPLIAIGQLRTGGPIDHLTGILADLRGGPEPGTWW</sequence>
<reference evidence="2" key="1">
    <citation type="submission" date="2023-02" db="EMBL/GenBank/DDBJ databases">
        <title>Actinokineospora globicatena NBRC 15670.</title>
        <authorList>
            <person name="Ichikawa N."/>
            <person name="Sato H."/>
            <person name="Tonouchi N."/>
        </authorList>
    </citation>
    <scope>NUCLEOTIDE SEQUENCE</scope>
    <source>
        <strain evidence="2">NBRC 15670</strain>
    </source>
</reference>
<protein>
    <submittedName>
        <fullName evidence="2">Aminoglycoside O-phosphotransferase</fullName>
    </submittedName>
</protein>
<dbReference type="InterPro" id="IPR011009">
    <property type="entry name" value="Kinase-like_dom_sf"/>
</dbReference>
<accession>A0A9W6QN26</accession>
<name>A0A9W6QN26_9PSEU</name>
<dbReference type="Gene3D" id="3.90.1200.10">
    <property type="match status" value="1"/>
</dbReference>
<dbReference type="EMBL" id="BSSD01000003">
    <property type="protein sequence ID" value="GLW91567.1"/>
    <property type="molecule type" value="Genomic_DNA"/>
</dbReference>
<dbReference type="InterPro" id="IPR002575">
    <property type="entry name" value="Aminoglycoside_PTrfase"/>
</dbReference>
<comment type="caution">
    <text evidence="2">The sequence shown here is derived from an EMBL/GenBank/DDBJ whole genome shotgun (WGS) entry which is preliminary data.</text>
</comment>